<dbReference type="Pfam" id="PF04515">
    <property type="entry name" value="Choline_transpo"/>
    <property type="match status" value="1"/>
</dbReference>
<comment type="similarity">
    <text evidence="2 6">Belongs to the CTL (choline transporter-like) family.</text>
</comment>
<sequence>MMGGSEDPNNKGDSPFESSASQPFLSKPSYPSSASSAVEEESESNQQYLHITYNSGPRSFKDLPFLILFLLFVISTFAFGIFAVFHRNTDYPSLSSFSYDASSSSCVLNPSSTSSSLSSWLSLDSSSHLVKGLIWTLVITFVLSIPLCWALLLLLKHYTKQIVYAAIPFFIAIPIFLNVYWFVACTLRSSCSTAFPLAYRVVVMVFVFLVIGAVVWILVVNWHRVELTISIIGVASHALSRNLNLFGVLPCLIVGLLAYYVPIVVFMVFSRFNGKIAVKNLASGYACVWKEDSWVPAYFALAILTMLWSAAAMVEAQVYVISGTIANWYFSKDHETPKRSIRTSLRNAFGSSSGTICLSGLLIFVVRMVRSAVDSARQEDIPGIVNLVLRCCVNALLTAVDFLNKFTVNFAAITGEAYCSSARMTYELLRRNLLSAVFVETISSRILAGIVFVFSATYTIVACVILKAGTNLGTDSYFVAAMAWVLLIVVLGYLVHVLDNVIDTIYICYAIDRDRGEVCKQDVHEVYVHLPISRSLRQSVTPRTLEYVDMLD</sequence>
<evidence type="ECO:0000256" key="3">
    <source>
        <dbReference type="ARBA" id="ARBA00022692"/>
    </source>
</evidence>
<feature type="region of interest" description="Disordered" evidence="7">
    <location>
        <begin position="1"/>
        <end position="37"/>
    </location>
</feature>
<dbReference type="EMBL" id="CM003378">
    <property type="protein sequence ID" value="KOM51010.1"/>
    <property type="molecule type" value="Genomic_DNA"/>
</dbReference>
<protein>
    <recommendedName>
        <fullName evidence="6">Choline transporter-like protein</fullName>
    </recommendedName>
</protein>
<feature type="transmembrane region" description="Helical" evidence="6">
    <location>
        <begin position="446"/>
        <end position="466"/>
    </location>
</feature>
<proteinExistence type="inferred from homology"/>
<feature type="compositionally biased region" description="Low complexity" evidence="7">
    <location>
        <begin position="26"/>
        <end position="37"/>
    </location>
</feature>
<feature type="transmembrane region" description="Helical" evidence="6">
    <location>
        <begin position="347"/>
        <end position="369"/>
    </location>
</feature>
<keyword evidence="4 6" id="KW-1133">Transmembrane helix</keyword>
<keyword evidence="3 6" id="KW-0812">Transmembrane</keyword>
<feature type="transmembrane region" description="Helical" evidence="6">
    <location>
        <begin position="162"/>
        <end position="181"/>
    </location>
</feature>
<comment type="function">
    <text evidence="6">Choline transporter.</text>
</comment>
<dbReference type="OrthoDB" id="420519at2759"/>
<organism evidence="8 9">
    <name type="scientific">Phaseolus angularis</name>
    <name type="common">Azuki bean</name>
    <name type="synonym">Vigna angularis</name>
    <dbReference type="NCBI Taxonomy" id="3914"/>
    <lineage>
        <taxon>Eukaryota</taxon>
        <taxon>Viridiplantae</taxon>
        <taxon>Streptophyta</taxon>
        <taxon>Embryophyta</taxon>
        <taxon>Tracheophyta</taxon>
        <taxon>Spermatophyta</taxon>
        <taxon>Magnoliopsida</taxon>
        <taxon>eudicotyledons</taxon>
        <taxon>Gunneridae</taxon>
        <taxon>Pentapetalae</taxon>
        <taxon>rosids</taxon>
        <taxon>fabids</taxon>
        <taxon>Fabales</taxon>
        <taxon>Fabaceae</taxon>
        <taxon>Papilionoideae</taxon>
        <taxon>50 kb inversion clade</taxon>
        <taxon>NPAAA clade</taxon>
        <taxon>indigoferoid/millettioid clade</taxon>
        <taxon>Phaseoleae</taxon>
        <taxon>Vigna</taxon>
    </lineage>
</organism>
<evidence type="ECO:0000256" key="6">
    <source>
        <dbReference type="RuleBase" id="RU368066"/>
    </source>
</evidence>
<feature type="transmembrane region" description="Helical" evidence="6">
    <location>
        <begin position="133"/>
        <end position="155"/>
    </location>
</feature>
<dbReference type="InterPro" id="IPR007603">
    <property type="entry name" value="Choline_transptr-like"/>
</dbReference>
<keyword evidence="5 6" id="KW-0472">Membrane</keyword>
<dbReference type="PANTHER" id="PTHR12385:SF98">
    <property type="entry name" value="CHOLINE TRANSPORTER-LIKE PROTEIN"/>
    <property type="match status" value="1"/>
</dbReference>
<evidence type="ECO:0000256" key="1">
    <source>
        <dbReference type="ARBA" id="ARBA00004141"/>
    </source>
</evidence>
<dbReference type="AlphaFoldDB" id="A0A0L9V7H6"/>
<dbReference type="GO" id="GO:0022857">
    <property type="term" value="F:transmembrane transporter activity"/>
    <property type="evidence" value="ECO:0007669"/>
    <property type="project" value="UniProtKB-UniRule"/>
</dbReference>
<feature type="transmembrane region" description="Helical" evidence="6">
    <location>
        <begin position="298"/>
        <end position="326"/>
    </location>
</feature>
<dbReference type="Gramene" id="KOM51010">
    <property type="protein sequence ID" value="KOM51010"/>
    <property type="gene ID" value="LR48_Vigan08g183700"/>
</dbReference>
<dbReference type="OMA" id="FWFVACT"/>
<comment type="subcellular location">
    <subcellularLocation>
        <location evidence="6">Cell membrane</location>
        <topology evidence="6">Multi-pass membrane protein</topology>
    </subcellularLocation>
    <subcellularLocation>
        <location evidence="1">Membrane</location>
        <topology evidence="1">Multi-pass membrane protein</topology>
    </subcellularLocation>
</comment>
<evidence type="ECO:0000256" key="2">
    <source>
        <dbReference type="ARBA" id="ARBA00007168"/>
    </source>
</evidence>
<dbReference type="KEGG" id="var:108340635"/>
<evidence type="ECO:0000256" key="7">
    <source>
        <dbReference type="SAM" id="MobiDB-lite"/>
    </source>
</evidence>
<accession>A0A0L9V7H6</accession>
<dbReference type="GO" id="GO:0005886">
    <property type="term" value="C:plasma membrane"/>
    <property type="evidence" value="ECO:0007669"/>
    <property type="project" value="UniProtKB-SubCell"/>
</dbReference>
<name>A0A0L9V7H6_PHAAN</name>
<evidence type="ECO:0000256" key="4">
    <source>
        <dbReference type="ARBA" id="ARBA00022989"/>
    </source>
</evidence>
<dbReference type="STRING" id="3914.A0A0L9V7H6"/>
<feature type="transmembrane region" description="Helical" evidence="6">
    <location>
        <begin position="201"/>
        <end position="222"/>
    </location>
</feature>
<gene>
    <name evidence="8" type="ORF">LR48_Vigan08g183700</name>
</gene>
<dbReference type="PANTHER" id="PTHR12385">
    <property type="entry name" value="CHOLINE TRANSPORTER-LIKE (SLC FAMILY 44)"/>
    <property type="match status" value="1"/>
</dbReference>
<evidence type="ECO:0000256" key="5">
    <source>
        <dbReference type="ARBA" id="ARBA00023136"/>
    </source>
</evidence>
<feature type="transmembrane region" description="Helical" evidence="6">
    <location>
        <begin position="63"/>
        <end position="85"/>
    </location>
</feature>
<feature type="transmembrane region" description="Helical" evidence="6">
    <location>
        <begin position="243"/>
        <end position="269"/>
    </location>
</feature>
<dbReference type="Proteomes" id="UP000053144">
    <property type="component" value="Chromosome 8"/>
</dbReference>
<feature type="transmembrane region" description="Helical" evidence="6">
    <location>
        <begin position="478"/>
        <end position="498"/>
    </location>
</feature>
<evidence type="ECO:0000313" key="9">
    <source>
        <dbReference type="Proteomes" id="UP000053144"/>
    </source>
</evidence>
<evidence type="ECO:0000313" key="8">
    <source>
        <dbReference type="EMBL" id="KOM51010.1"/>
    </source>
</evidence>
<reference evidence="9" key="1">
    <citation type="journal article" date="2015" name="Proc. Natl. Acad. Sci. U.S.A.">
        <title>Genome sequencing of adzuki bean (Vigna angularis) provides insight into high starch and low fat accumulation and domestication.</title>
        <authorList>
            <person name="Yang K."/>
            <person name="Tian Z."/>
            <person name="Chen C."/>
            <person name="Luo L."/>
            <person name="Zhao B."/>
            <person name="Wang Z."/>
            <person name="Yu L."/>
            <person name="Li Y."/>
            <person name="Sun Y."/>
            <person name="Li W."/>
            <person name="Chen Y."/>
            <person name="Li Y."/>
            <person name="Zhang Y."/>
            <person name="Ai D."/>
            <person name="Zhao J."/>
            <person name="Shang C."/>
            <person name="Ma Y."/>
            <person name="Wu B."/>
            <person name="Wang M."/>
            <person name="Gao L."/>
            <person name="Sun D."/>
            <person name="Zhang P."/>
            <person name="Guo F."/>
            <person name="Wang W."/>
            <person name="Li Y."/>
            <person name="Wang J."/>
            <person name="Varshney R.K."/>
            <person name="Wang J."/>
            <person name="Ling H.Q."/>
            <person name="Wan P."/>
        </authorList>
    </citation>
    <scope>NUCLEOTIDE SEQUENCE</scope>
    <source>
        <strain evidence="9">cv. Jingnong 6</strain>
    </source>
</reference>